<evidence type="ECO:0000256" key="1">
    <source>
        <dbReference type="SAM" id="Coils"/>
    </source>
</evidence>
<feature type="coiled-coil region" evidence="1">
    <location>
        <begin position="455"/>
        <end position="482"/>
    </location>
</feature>
<feature type="region of interest" description="Disordered" evidence="2">
    <location>
        <begin position="81"/>
        <end position="172"/>
    </location>
</feature>
<organism evidence="3 4">
    <name type="scientific">Phytophthora rubi</name>
    <dbReference type="NCBI Taxonomy" id="129364"/>
    <lineage>
        <taxon>Eukaryota</taxon>
        <taxon>Sar</taxon>
        <taxon>Stramenopiles</taxon>
        <taxon>Oomycota</taxon>
        <taxon>Peronosporomycetes</taxon>
        <taxon>Peronosporales</taxon>
        <taxon>Peronosporaceae</taxon>
        <taxon>Phytophthora</taxon>
    </lineage>
</organism>
<reference evidence="3 4" key="1">
    <citation type="submission" date="2018-09" db="EMBL/GenBank/DDBJ databases">
        <title>Genomic investigation of the strawberry pathogen Phytophthora fragariae indicates pathogenicity is determined by transcriptional variation in three key races.</title>
        <authorList>
            <person name="Adams T.M."/>
            <person name="Armitage A.D."/>
            <person name="Sobczyk M.K."/>
            <person name="Bates H.J."/>
            <person name="Dunwell J.M."/>
            <person name="Nellist C.F."/>
            <person name="Harrison R.J."/>
        </authorList>
    </citation>
    <scope>NUCLEOTIDE SEQUENCE [LARGE SCALE GENOMIC DNA]</scope>
    <source>
        <strain evidence="3 4">SCRP324</strain>
    </source>
</reference>
<feature type="region of interest" description="Disordered" evidence="2">
    <location>
        <begin position="336"/>
        <end position="421"/>
    </location>
</feature>
<dbReference type="EMBL" id="QXFU01000430">
    <property type="protein sequence ID" value="KAE9033729.1"/>
    <property type="molecule type" value="Genomic_DNA"/>
</dbReference>
<accession>A0A6A3MQ96</accession>
<evidence type="ECO:0000313" key="4">
    <source>
        <dbReference type="Proteomes" id="UP000435112"/>
    </source>
</evidence>
<feature type="region of interest" description="Disordered" evidence="2">
    <location>
        <begin position="25"/>
        <end position="50"/>
    </location>
</feature>
<evidence type="ECO:0000256" key="2">
    <source>
        <dbReference type="SAM" id="MobiDB-lite"/>
    </source>
</evidence>
<feature type="compositionally biased region" description="Polar residues" evidence="2">
    <location>
        <begin position="91"/>
        <end position="101"/>
    </location>
</feature>
<dbReference type="Proteomes" id="UP000435112">
    <property type="component" value="Unassembled WGS sequence"/>
</dbReference>
<feature type="compositionally biased region" description="Polar residues" evidence="2">
    <location>
        <begin position="144"/>
        <end position="154"/>
    </location>
</feature>
<name>A0A6A3MQ96_9STRA</name>
<sequence length="538" mass="58203">MSTPTTQTSDTPAASAAATAVVATTGTTATSSASLASVVTSTVTTLSSPKSTISVGEYHKTRGKITYARESLFDGIENADMEEGEEEKESSPSGRNESNVGTRRPREDDSDASRSKRSRSGSNLPLTDVGALSTRRGGDDDDSTPSAAVTSRTNPARDPWMPSPSEIRSRFGNTTPVSRHALYSCNAIVDDDVAKELDFDPSTDQRRDYYIGLFHELRFYGNKKHSRKSKVAEWEALCQSWGAFVENFNRDLAGYRERVRSASKRYERFSKRPKILRLHDGAVEAGIQCAVPAGVACARCQAGAVRLSERDLNGYTGISVPVELKTLREKLITQLSSESAEDERNAQPRAVGDYSSRSSFTPFGGAAGGGIRTPSPFPVRRSSGRSAAPTYRGQESILTKEFENEPDLGSGSDDQRFAGQSSEFPRVRLATGAAAAGRHHRPSPAEVWDCLEAVERTQTAELAEIRQELKLLKARIGQAGQTASNIQVDLGSIVARVEQRVSALEASKPSAAQRKRLGGGTCWTVWLACTRCHASPTR</sequence>
<evidence type="ECO:0000313" key="3">
    <source>
        <dbReference type="EMBL" id="KAE9033729.1"/>
    </source>
</evidence>
<proteinExistence type="predicted"/>
<dbReference type="AlphaFoldDB" id="A0A6A3MQ96"/>
<protein>
    <submittedName>
        <fullName evidence="3">Uncharacterized protein</fullName>
    </submittedName>
</protein>
<feature type="compositionally biased region" description="Basic and acidic residues" evidence="2">
    <location>
        <begin position="104"/>
        <end position="114"/>
    </location>
</feature>
<comment type="caution">
    <text evidence="3">The sequence shown here is derived from an EMBL/GenBank/DDBJ whole genome shotgun (WGS) entry which is preliminary data.</text>
</comment>
<keyword evidence="1" id="KW-0175">Coiled coil</keyword>
<dbReference type="OrthoDB" id="104310at2759"/>
<gene>
    <name evidence="3" type="ORF">PR002_g8527</name>
</gene>